<protein>
    <submittedName>
        <fullName evidence="6">Unannotated protein</fullName>
    </submittedName>
</protein>
<dbReference type="AlphaFoldDB" id="A0A6J6HLJ3"/>
<dbReference type="SUPFAM" id="SSF53187">
    <property type="entry name" value="Zn-dependent exopeptidases"/>
    <property type="match status" value="1"/>
</dbReference>
<name>A0A6J6HLJ3_9ZZZZ</name>
<reference evidence="6" key="1">
    <citation type="submission" date="2020-05" db="EMBL/GenBank/DDBJ databases">
        <authorList>
            <person name="Chiriac C."/>
            <person name="Salcher M."/>
            <person name="Ghai R."/>
            <person name="Kavagutti S V."/>
        </authorList>
    </citation>
    <scope>NUCLEOTIDE SEQUENCE</scope>
</reference>
<sequence length="370" mass="39074">MTSEKASEYGRLEPMLAPLEALVRCESPTEDLDACREVVRLASDIATRVLGVPAQIKEIEGRPVFWWGDEQPEVLILAHLDTVWPHGSYQPLWEIKGDVLRGPGTFDMKAGFIQALYALKGIEGSVALVATTDEETGSHASKALIKDLSSKAKAVLVLEASLDGKVKTGRKGTAMYQIKVLGLAAHAGLEPEKGVNTTTEIAHAILALSALESAEHGTTVVPTLLHSGNTTNTVPDVAVLDIDARSFSQAELERVDKAIKNFTAVNPKARLEITGGLNRPPLQPSSTKALYERAEKVAAAIGMKPLGCAEVGGASDGNFAAAAGAQVLDGLGAVGGGAHAPTEWVSVSSMQERSDFLHAFIKDLLAKDVS</sequence>
<dbReference type="GO" id="GO:0016787">
    <property type="term" value="F:hydrolase activity"/>
    <property type="evidence" value="ECO:0007669"/>
    <property type="project" value="UniProtKB-KW"/>
</dbReference>
<dbReference type="InterPro" id="IPR017150">
    <property type="entry name" value="Pept_M20_glutamate_carboxypep"/>
</dbReference>
<dbReference type="InterPro" id="IPR011650">
    <property type="entry name" value="Peptidase_M20_dimer"/>
</dbReference>
<evidence type="ECO:0000256" key="2">
    <source>
        <dbReference type="ARBA" id="ARBA00022723"/>
    </source>
</evidence>
<dbReference type="InterPro" id="IPR001261">
    <property type="entry name" value="ArgE/DapE_CS"/>
</dbReference>
<dbReference type="PANTHER" id="PTHR43808:SF9">
    <property type="entry name" value="BLL0789 PROTEIN"/>
    <property type="match status" value="1"/>
</dbReference>
<evidence type="ECO:0000256" key="4">
    <source>
        <dbReference type="ARBA" id="ARBA00022833"/>
    </source>
</evidence>
<organism evidence="6">
    <name type="scientific">freshwater metagenome</name>
    <dbReference type="NCBI Taxonomy" id="449393"/>
    <lineage>
        <taxon>unclassified sequences</taxon>
        <taxon>metagenomes</taxon>
        <taxon>ecological metagenomes</taxon>
    </lineage>
</organism>
<keyword evidence="2" id="KW-0479">Metal-binding</keyword>
<dbReference type="EMBL" id="CAEZUV010000064">
    <property type="protein sequence ID" value="CAB4613403.1"/>
    <property type="molecule type" value="Genomic_DNA"/>
</dbReference>
<dbReference type="PIRSF" id="PIRSF037238">
    <property type="entry name" value="Carboxypeptidase_G2"/>
    <property type="match status" value="1"/>
</dbReference>
<dbReference type="PANTHER" id="PTHR43808">
    <property type="entry name" value="ACETYLORNITHINE DEACETYLASE"/>
    <property type="match status" value="1"/>
</dbReference>
<evidence type="ECO:0000256" key="3">
    <source>
        <dbReference type="ARBA" id="ARBA00022801"/>
    </source>
</evidence>
<evidence type="ECO:0000313" key="6">
    <source>
        <dbReference type="EMBL" id="CAB4613403.1"/>
    </source>
</evidence>
<comment type="cofactor">
    <cofactor evidence="1">
        <name>Zn(2+)</name>
        <dbReference type="ChEBI" id="CHEBI:29105"/>
    </cofactor>
</comment>
<evidence type="ECO:0000259" key="5">
    <source>
        <dbReference type="Pfam" id="PF07687"/>
    </source>
</evidence>
<dbReference type="InterPro" id="IPR002933">
    <property type="entry name" value="Peptidase_M20"/>
</dbReference>
<dbReference type="InterPro" id="IPR036264">
    <property type="entry name" value="Bact_exopeptidase_dim_dom"/>
</dbReference>
<dbReference type="PROSITE" id="PS00758">
    <property type="entry name" value="ARGE_DAPE_CPG2_1"/>
    <property type="match status" value="1"/>
</dbReference>
<dbReference type="Pfam" id="PF07687">
    <property type="entry name" value="M20_dimer"/>
    <property type="match status" value="1"/>
</dbReference>
<accession>A0A6J6HLJ3</accession>
<keyword evidence="3" id="KW-0378">Hydrolase</keyword>
<dbReference type="InterPro" id="IPR050072">
    <property type="entry name" value="Peptidase_M20A"/>
</dbReference>
<dbReference type="Gene3D" id="3.40.630.10">
    <property type="entry name" value="Zn peptidases"/>
    <property type="match status" value="1"/>
</dbReference>
<dbReference type="GO" id="GO:0046872">
    <property type="term" value="F:metal ion binding"/>
    <property type="evidence" value="ECO:0007669"/>
    <property type="project" value="UniProtKB-KW"/>
</dbReference>
<gene>
    <name evidence="6" type="ORF">UFOPK1856_00553</name>
</gene>
<dbReference type="SUPFAM" id="SSF55031">
    <property type="entry name" value="Bacterial exopeptidase dimerisation domain"/>
    <property type="match status" value="1"/>
</dbReference>
<proteinExistence type="predicted"/>
<evidence type="ECO:0000256" key="1">
    <source>
        <dbReference type="ARBA" id="ARBA00001947"/>
    </source>
</evidence>
<dbReference type="Gene3D" id="3.30.70.360">
    <property type="match status" value="1"/>
</dbReference>
<keyword evidence="4" id="KW-0862">Zinc</keyword>
<feature type="domain" description="Peptidase M20 dimerisation" evidence="5">
    <location>
        <begin position="168"/>
        <end position="262"/>
    </location>
</feature>
<dbReference type="Pfam" id="PF01546">
    <property type="entry name" value="Peptidase_M20"/>
    <property type="match status" value="1"/>
</dbReference>